<dbReference type="EMBL" id="CP063450">
    <property type="protein sequence ID" value="QOV97236.1"/>
    <property type="molecule type" value="Genomic_DNA"/>
</dbReference>
<organism evidence="1 2">
    <name type="scientific">Rhodococcus pyridinivorans</name>
    <dbReference type="NCBI Taxonomy" id="103816"/>
    <lineage>
        <taxon>Bacteria</taxon>
        <taxon>Bacillati</taxon>
        <taxon>Actinomycetota</taxon>
        <taxon>Actinomycetes</taxon>
        <taxon>Mycobacteriales</taxon>
        <taxon>Nocardiaceae</taxon>
        <taxon>Rhodococcus</taxon>
    </lineage>
</organism>
<evidence type="ECO:0000313" key="2">
    <source>
        <dbReference type="Proteomes" id="UP000593818"/>
    </source>
</evidence>
<evidence type="ECO:0000313" key="1">
    <source>
        <dbReference type="EMBL" id="QOV97236.1"/>
    </source>
</evidence>
<keyword evidence="2" id="KW-1185">Reference proteome</keyword>
<protein>
    <submittedName>
        <fullName evidence="1">Uncharacterized protein</fullName>
    </submittedName>
</protein>
<dbReference type="Proteomes" id="UP000593818">
    <property type="component" value="Chromosome"/>
</dbReference>
<dbReference type="RefSeq" id="WP_193902266.1">
    <property type="nucleotide sequence ID" value="NZ_CP063450.1"/>
</dbReference>
<sequence length="79" mass="8888">MPSLHIATDIDLRVRSAESVGKVVVDLGRFGSIHLEPDRTHVLIDELREALRALAEAEAHQLHRDEVAIRSAAEFREDH</sequence>
<name>A0A7M2XHC6_9NOCA</name>
<dbReference type="AlphaFoldDB" id="A0A7M2XHC6"/>
<gene>
    <name evidence="1" type="ORF">INP59_14800</name>
</gene>
<reference evidence="1 2" key="1">
    <citation type="submission" date="2020-10" db="EMBL/GenBank/DDBJ databases">
        <title>Whole genome sequence of oil-degrading bacteria Rhodococcus pyridinivorans strain 5Ap.</title>
        <authorList>
            <person name="Akhremchuk A.E."/>
            <person name="Valentovich L.N."/>
            <person name="Charniauskaya M.I."/>
            <person name="Bukliarevich H.A."/>
            <person name="Titok M.A."/>
        </authorList>
    </citation>
    <scope>NUCLEOTIDE SEQUENCE [LARGE SCALE GENOMIC DNA]</scope>
    <source>
        <strain evidence="1 2">5Ap</strain>
    </source>
</reference>
<proteinExistence type="predicted"/>
<accession>A0A7M2XHC6</accession>